<reference evidence="11 12" key="1">
    <citation type="submission" date="2024-09" db="EMBL/GenBank/DDBJ databases">
        <authorList>
            <person name="Lee S.D."/>
        </authorList>
    </citation>
    <scope>NUCLEOTIDE SEQUENCE [LARGE SCALE GENOMIC DNA]</scope>
    <source>
        <strain evidence="11 12">N1-5</strain>
    </source>
</reference>
<feature type="transmembrane region" description="Helical" evidence="9">
    <location>
        <begin position="162"/>
        <end position="187"/>
    </location>
</feature>
<dbReference type="InterPro" id="IPR036259">
    <property type="entry name" value="MFS_trans_sf"/>
</dbReference>
<dbReference type="PANTHER" id="PTHR42718">
    <property type="entry name" value="MAJOR FACILITATOR SUPERFAMILY MULTIDRUG TRANSPORTER MFSC"/>
    <property type="match status" value="1"/>
</dbReference>
<keyword evidence="2" id="KW-0813">Transport</keyword>
<keyword evidence="5 9" id="KW-1133">Transmembrane helix</keyword>
<evidence type="ECO:0000256" key="8">
    <source>
        <dbReference type="SAM" id="MobiDB-lite"/>
    </source>
</evidence>
<dbReference type="RefSeq" id="WP_084713342.1">
    <property type="nucleotide sequence ID" value="NZ_JBHEZZ010000027.1"/>
</dbReference>
<feature type="domain" description="Major facilitator superfamily (MFS) profile" evidence="10">
    <location>
        <begin position="36"/>
        <end position="486"/>
    </location>
</feature>
<organism evidence="11 12">
    <name type="scientific">Streptacidiphilus cavernicola</name>
    <dbReference type="NCBI Taxonomy" id="3342716"/>
    <lineage>
        <taxon>Bacteria</taxon>
        <taxon>Bacillati</taxon>
        <taxon>Actinomycetota</taxon>
        <taxon>Actinomycetes</taxon>
        <taxon>Kitasatosporales</taxon>
        <taxon>Streptomycetaceae</taxon>
        <taxon>Streptacidiphilus</taxon>
    </lineage>
</organism>
<keyword evidence="7" id="KW-0046">Antibiotic resistance</keyword>
<accession>A0ABV6UXW2</accession>
<evidence type="ECO:0000256" key="7">
    <source>
        <dbReference type="ARBA" id="ARBA00023251"/>
    </source>
</evidence>
<comment type="caution">
    <text evidence="11">The sequence shown here is derived from an EMBL/GenBank/DDBJ whole genome shotgun (WGS) entry which is preliminary data.</text>
</comment>
<feature type="transmembrane region" description="Helical" evidence="9">
    <location>
        <begin position="322"/>
        <end position="343"/>
    </location>
</feature>
<feature type="transmembrane region" description="Helical" evidence="9">
    <location>
        <begin position="379"/>
        <end position="406"/>
    </location>
</feature>
<evidence type="ECO:0000256" key="5">
    <source>
        <dbReference type="ARBA" id="ARBA00022989"/>
    </source>
</evidence>
<evidence type="ECO:0000256" key="6">
    <source>
        <dbReference type="ARBA" id="ARBA00023136"/>
    </source>
</evidence>
<feature type="compositionally biased region" description="Low complexity" evidence="8">
    <location>
        <begin position="491"/>
        <end position="505"/>
    </location>
</feature>
<protein>
    <submittedName>
        <fullName evidence="11">MFS transporter</fullName>
    </submittedName>
</protein>
<feature type="transmembrane region" description="Helical" evidence="9">
    <location>
        <begin position="223"/>
        <end position="241"/>
    </location>
</feature>
<evidence type="ECO:0000313" key="12">
    <source>
        <dbReference type="Proteomes" id="UP001592528"/>
    </source>
</evidence>
<dbReference type="SUPFAM" id="SSF103473">
    <property type="entry name" value="MFS general substrate transporter"/>
    <property type="match status" value="1"/>
</dbReference>
<feature type="transmembrane region" description="Helical" evidence="9">
    <location>
        <begin position="355"/>
        <end position="373"/>
    </location>
</feature>
<feature type="transmembrane region" description="Helical" evidence="9">
    <location>
        <begin position="427"/>
        <end position="443"/>
    </location>
</feature>
<gene>
    <name evidence="11" type="ORF">ACEZDJ_33580</name>
</gene>
<dbReference type="Gene3D" id="1.20.1250.20">
    <property type="entry name" value="MFS general substrate transporter like domains"/>
    <property type="match status" value="1"/>
</dbReference>
<dbReference type="PROSITE" id="PS50850">
    <property type="entry name" value="MFS"/>
    <property type="match status" value="1"/>
</dbReference>
<dbReference type="EMBL" id="JBHEZZ010000027">
    <property type="protein sequence ID" value="MFC1406237.1"/>
    <property type="molecule type" value="Genomic_DNA"/>
</dbReference>
<evidence type="ECO:0000259" key="10">
    <source>
        <dbReference type="PROSITE" id="PS50850"/>
    </source>
</evidence>
<keyword evidence="6 9" id="KW-0472">Membrane</keyword>
<feature type="transmembrane region" description="Helical" evidence="9">
    <location>
        <begin position="102"/>
        <end position="121"/>
    </location>
</feature>
<dbReference type="PANTHER" id="PTHR42718:SF46">
    <property type="entry name" value="BLR6921 PROTEIN"/>
    <property type="match status" value="1"/>
</dbReference>
<name>A0ABV6UXW2_9ACTN</name>
<feature type="region of interest" description="Disordered" evidence="8">
    <location>
        <begin position="490"/>
        <end position="513"/>
    </location>
</feature>
<dbReference type="Pfam" id="PF07690">
    <property type="entry name" value="MFS_1"/>
    <property type="match status" value="1"/>
</dbReference>
<dbReference type="InterPro" id="IPR011701">
    <property type="entry name" value="MFS"/>
</dbReference>
<feature type="transmembrane region" description="Helical" evidence="9">
    <location>
        <begin position="193"/>
        <end position="211"/>
    </location>
</feature>
<comment type="subcellular location">
    <subcellularLocation>
        <location evidence="1">Cell membrane</location>
        <topology evidence="1">Multi-pass membrane protein</topology>
    </subcellularLocation>
</comment>
<feature type="transmembrane region" description="Helical" evidence="9">
    <location>
        <begin position="291"/>
        <end position="310"/>
    </location>
</feature>
<keyword evidence="3" id="KW-1003">Cell membrane</keyword>
<keyword evidence="12" id="KW-1185">Reference proteome</keyword>
<sequence length="513" mass="51999">MPENIIAPVTTATQDVRADPPGEDGTGRRPPRPGLALAVILICQLMVVLDATVVSIALPGIQRSLHFSAAGLSWVPNIYLLTFGGLLLLGGRAGDILGRRRLLTAGIALFTLASLLGGLATTPTMLLVARAAQGVGAAVAAPSTLALIVSNYPDAGQRARAIGLYSSMSAGGGAVGMILGGVLTSAFSWRSVMFINIPFGLAVVLLAPRLIREPERHPSRFDLPGAVTATLGSASLVYGFIRAATAGWGAASTLGCFAAAVLLLGAFVVIESRTARPLLPLHLLTRRASGGGYLAMLMLAAGMFGMFFFVTQYLQNVLGYSALQTGAAFLPLVLLLFAGARIVPRLVPRTGARPFLYGAPVLLAAGLLLLSRVGADTGFAPGILVPMVLFGLGAGCTMVPLSLTILGGVRPEESGAAAGTLQSMQQMGGALGTALLLTVFASATRHSGGRSPHALFAHGVADAMGVAALFVAVALLLIVAVIRPSGRPRPDAAGPVAAGAPAAVSGSGGSGSR</sequence>
<feature type="transmembrane region" description="Helical" evidence="9">
    <location>
        <begin position="247"/>
        <end position="270"/>
    </location>
</feature>
<evidence type="ECO:0000256" key="1">
    <source>
        <dbReference type="ARBA" id="ARBA00004651"/>
    </source>
</evidence>
<feature type="transmembrane region" description="Helical" evidence="9">
    <location>
        <begin position="67"/>
        <end position="90"/>
    </location>
</feature>
<evidence type="ECO:0000256" key="9">
    <source>
        <dbReference type="SAM" id="Phobius"/>
    </source>
</evidence>
<evidence type="ECO:0000256" key="3">
    <source>
        <dbReference type="ARBA" id="ARBA00022475"/>
    </source>
</evidence>
<dbReference type="Gene3D" id="1.20.1720.10">
    <property type="entry name" value="Multidrug resistance protein D"/>
    <property type="match status" value="1"/>
</dbReference>
<dbReference type="CDD" id="cd17321">
    <property type="entry name" value="MFS_MMR_MDR_like"/>
    <property type="match status" value="1"/>
</dbReference>
<evidence type="ECO:0000256" key="4">
    <source>
        <dbReference type="ARBA" id="ARBA00022692"/>
    </source>
</evidence>
<evidence type="ECO:0000313" key="11">
    <source>
        <dbReference type="EMBL" id="MFC1406237.1"/>
    </source>
</evidence>
<feature type="transmembrane region" description="Helical" evidence="9">
    <location>
        <begin position="35"/>
        <end position="61"/>
    </location>
</feature>
<keyword evidence="4 9" id="KW-0812">Transmembrane</keyword>
<feature type="transmembrane region" description="Helical" evidence="9">
    <location>
        <begin position="463"/>
        <end position="482"/>
    </location>
</feature>
<proteinExistence type="predicted"/>
<feature type="transmembrane region" description="Helical" evidence="9">
    <location>
        <begin position="127"/>
        <end position="150"/>
    </location>
</feature>
<dbReference type="Proteomes" id="UP001592528">
    <property type="component" value="Unassembled WGS sequence"/>
</dbReference>
<dbReference type="InterPro" id="IPR020846">
    <property type="entry name" value="MFS_dom"/>
</dbReference>
<dbReference type="PRINTS" id="PR01036">
    <property type="entry name" value="TCRTETB"/>
</dbReference>
<evidence type="ECO:0000256" key="2">
    <source>
        <dbReference type="ARBA" id="ARBA00022448"/>
    </source>
</evidence>
<feature type="region of interest" description="Disordered" evidence="8">
    <location>
        <begin position="1"/>
        <end position="30"/>
    </location>
</feature>